<reference evidence="3 4" key="1">
    <citation type="journal article" date="2017" name="Nat. Commun.">
        <title>Genome assembly with in vitro proximity ligation data and whole-genome triplication in lettuce.</title>
        <authorList>
            <person name="Reyes-Chin-Wo S."/>
            <person name="Wang Z."/>
            <person name="Yang X."/>
            <person name="Kozik A."/>
            <person name="Arikit S."/>
            <person name="Song C."/>
            <person name="Xia L."/>
            <person name="Froenicke L."/>
            <person name="Lavelle D.O."/>
            <person name="Truco M.J."/>
            <person name="Xia R."/>
            <person name="Zhu S."/>
            <person name="Xu C."/>
            <person name="Xu H."/>
            <person name="Xu X."/>
            <person name="Cox K."/>
            <person name="Korf I."/>
            <person name="Meyers B.C."/>
            <person name="Michelmore R.W."/>
        </authorList>
    </citation>
    <scope>NUCLEOTIDE SEQUENCE [LARGE SCALE GENOMIC DNA]</scope>
    <source>
        <strain evidence="4">cv. Salinas</strain>
        <tissue evidence="3">Seedlings</tissue>
    </source>
</reference>
<evidence type="ECO:0000313" key="3">
    <source>
        <dbReference type="EMBL" id="KAJ0187266.1"/>
    </source>
</evidence>
<protein>
    <recommendedName>
        <fullName evidence="2">GAG-pre-integrase domain-containing protein</fullName>
    </recommendedName>
</protein>
<feature type="region of interest" description="Disordered" evidence="1">
    <location>
        <begin position="1"/>
        <end position="23"/>
    </location>
</feature>
<keyword evidence="4" id="KW-1185">Reference proteome</keyword>
<dbReference type="Pfam" id="PF13976">
    <property type="entry name" value="gag_pre-integrs"/>
    <property type="match status" value="1"/>
</dbReference>
<evidence type="ECO:0000256" key="1">
    <source>
        <dbReference type="SAM" id="MobiDB-lite"/>
    </source>
</evidence>
<proteinExistence type="predicted"/>
<organism evidence="3 4">
    <name type="scientific">Lactuca sativa</name>
    <name type="common">Garden lettuce</name>
    <dbReference type="NCBI Taxonomy" id="4236"/>
    <lineage>
        <taxon>Eukaryota</taxon>
        <taxon>Viridiplantae</taxon>
        <taxon>Streptophyta</taxon>
        <taxon>Embryophyta</taxon>
        <taxon>Tracheophyta</taxon>
        <taxon>Spermatophyta</taxon>
        <taxon>Magnoliopsida</taxon>
        <taxon>eudicotyledons</taxon>
        <taxon>Gunneridae</taxon>
        <taxon>Pentapetalae</taxon>
        <taxon>asterids</taxon>
        <taxon>campanulids</taxon>
        <taxon>Asterales</taxon>
        <taxon>Asteraceae</taxon>
        <taxon>Cichorioideae</taxon>
        <taxon>Cichorieae</taxon>
        <taxon>Lactucinae</taxon>
        <taxon>Lactuca</taxon>
    </lineage>
</organism>
<sequence length="147" mass="15976">MVSEKDSSKPAIKESRKAHQADVSAITNDTSTTALTVSTTASASQVTQPSVFAAITKDLWHHCLGHPSTNVLSSLRSSLRFPSSKHLSSICKSCVLGKLIKLPFSSSTSITHISFDIIHTNLWTSPIPSSSGHKYYILFLDDKTNFL</sequence>
<comment type="caution">
    <text evidence="3">The sequence shown here is derived from an EMBL/GenBank/DDBJ whole genome shotgun (WGS) entry which is preliminary data.</text>
</comment>
<feature type="domain" description="GAG-pre-integrase" evidence="2">
    <location>
        <begin position="56"/>
        <end position="98"/>
    </location>
</feature>
<dbReference type="EMBL" id="NBSK02000009">
    <property type="protein sequence ID" value="KAJ0187266.1"/>
    <property type="molecule type" value="Genomic_DNA"/>
</dbReference>
<gene>
    <name evidence="3" type="ORF">LSAT_V11C900503040</name>
</gene>
<name>A0A9R1WTM0_LACSA</name>
<dbReference type="AlphaFoldDB" id="A0A9R1WTM0"/>
<evidence type="ECO:0000259" key="2">
    <source>
        <dbReference type="Pfam" id="PF13976"/>
    </source>
</evidence>
<feature type="compositionally biased region" description="Basic and acidic residues" evidence="1">
    <location>
        <begin position="1"/>
        <end position="20"/>
    </location>
</feature>
<dbReference type="InterPro" id="IPR025724">
    <property type="entry name" value="GAG-pre-integrase_dom"/>
</dbReference>
<accession>A0A9R1WTM0</accession>
<dbReference type="Proteomes" id="UP000235145">
    <property type="component" value="Unassembled WGS sequence"/>
</dbReference>
<evidence type="ECO:0000313" key="4">
    <source>
        <dbReference type="Proteomes" id="UP000235145"/>
    </source>
</evidence>